<dbReference type="Pfam" id="PF13456">
    <property type="entry name" value="RVT_3"/>
    <property type="match status" value="1"/>
</dbReference>
<sequence length="550" mass="60374">MSETRSAASETDGTGLAGGGGGGEKDGNEGNGSRSTPCHTQVSGDEGIDSMFGNLEIGEEEFDDFVLEEDEEVLAESIRWLAVARVNCRKRFSHEALFQQMIAAWNSSQKISIRAVNDNREVPDPGEEVINKVKPCVTNDMNAVLCAPYSREEVKKALFNIGDLKAPGPDGLHAIFYKRYWSLLGEELTDEVLNAINSGVVPEGYKERLLSYGGKEVLLKAVIQAIPAYAMSVFKLPKQVIKGIQDAMSRYWWGDDEEQKHMHCVCPVCLVHCEDTQHLFFKCSRAVEIWENLGIANEILEACTIDREGSGALEAMLRLPDKKSPLMPELGLKELITIACWYIWWERRKIAHDEKVQKPAKSAQAIAAIALNYWRALKKNVRDRSLGWEKPKEDFVKLNVDAAFFPDSCSGATGAVIRDEKGVFLAGSSCGIEHIGDATTAEARAVRDGLLLAGQLGCNKVEVESDCMEVIETMVDNGNSAGVAAAIFEECAFLARGFSKVSFSFCPRESNQAAHRLAASASGYQSVVWIDEPPDCIGAELANDVNLFTM</sequence>
<proteinExistence type="predicted"/>
<dbReference type="InterPro" id="IPR036397">
    <property type="entry name" value="RNaseH_sf"/>
</dbReference>
<accession>A0AAD8VIP2</accession>
<feature type="compositionally biased region" description="Polar residues" evidence="1">
    <location>
        <begin position="33"/>
        <end position="43"/>
    </location>
</feature>
<dbReference type="PANTHER" id="PTHR47074:SF47">
    <property type="entry name" value="RNASE H TYPE-1 DOMAIN-CONTAINING PROTEIN"/>
    <property type="match status" value="1"/>
</dbReference>
<protein>
    <recommendedName>
        <fullName evidence="2">RNase H type-1 domain-containing protein</fullName>
    </recommendedName>
</protein>
<evidence type="ECO:0000313" key="3">
    <source>
        <dbReference type="EMBL" id="KAK1606168.1"/>
    </source>
</evidence>
<dbReference type="EMBL" id="JAUUTY010000007">
    <property type="protein sequence ID" value="KAK1606168.1"/>
    <property type="molecule type" value="Genomic_DNA"/>
</dbReference>
<dbReference type="GO" id="GO:0004523">
    <property type="term" value="F:RNA-DNA hybrid ribonuclease activity"/>
    <property type="evidence" value="ECO:0007669"/>
    <property type="project" value="InterPro"/>
</dbReference>
<dbReference type="CDD" id="cd06222">
    <property type="entry name" value="RNase_H_like"/>
    <property type="match status" value="1"/>
</dbReference>
<evidence type="ECO:0000259" key="2">
    <source>
        <dbReference type="Pfam" id="PF13456"/>
    </source>
</evidence>
<dbReference type="Proteomes" id="UP001231189">
    <property type="component" value="Unassembled WGS sequence"/>
</dbReference>
<evidence type="ECO:0000256" key="1">
    <source>
        <dbReference type="SAM" id="MobiDB-lite"/>
    </source>
</evidence>
<dbReference type="GO" id="GO:0003676">
    <property type="term" value="F:nucleic acid binding"/>
    <property type="evidence" value="ECO:0007669"/>
    <property type="project" value="InterPro"/>
</dbReference>
<evidence type="ECO:0000313" key="4">
    <source>
        <dbReference type="Proteomes" id="UP001231189"/>
    </source>
</evidence>
<feature type="domain" description="RNase H type-1" evidence="2">
    <location>
        <begin position="399"/>
        <end position="521"/>
    </location>
</feature>
<dbReference type="InterPro" id="IPR002156">
    <property type="entry name" value="RNaseH_domain"/>
</dbReference>
<name>A0AAD8VIP2_LOLMU</name>
<organism evidence="3 4">
    <name type="scientific">Lolium multiflorum</name>
    <name type="common">Italian ryegrass</name>
    <name type="synonym">Lolium perenne subsp. multiflorum</name>
    <dbReference type="NCBI Taxonomy" id="4521"/>
    <lineage>
        <taxon>Eukaryota</taxon>
        <taxon>Viridiplantae</taxon>
        <taxon>Streptophyta</taxon>
        <taxon>Embryophyta</taxon>
        <taxon>Tracheophyta</taxon>
        <taxon>Spermatophyta</taxon>
        <taxon>Magnoliopsida</taxon>
        <taxon>Liliopsida</taxon>
        <taxon>Poales</taxon>
        <taxon>Poaceae</taxon>
        <taxon>BOP clade</taxon>
        <taxon>Pooideae</taxon>
        <taxon>Poodae</taxon>
        <taxon>Poeae</taxon>
        <taxon>Poeae Chloroplast Group 2 (Poeae type)</taxon>
        <taxon>Loliodinae</taxon>
        <taxon>Loliinae</taxon>
        <taxon>Lolium</taxon>
    </lineage>
</organism>
<comment type="caution">
    <text evidence="3">The sequence shown here is derived from an EMBL/GenBank/DDBJ whole genome shotgun (WGS) entry which is preliminary data.</text>
</comment>
<dbReference type="Gene3D" id="3.30.420.10">
    <property type="entry name" value="Ribonuclease H-like superfamily/Ribonuclease H"/>
    <property type="match status" value="1"/>
</dbReference>
<dbReference type="SUPFAM" id="SSF53098">
    <property type="entry name" value="Ribonuclease H-like"/>
    <property type="match status" value="1"/>
</dbReference>
<dbReference type="PANTHER" id="PTHR47074">
    <property type="entry name" value="BNAC02G40300D PROTEIN"/>
    <property type="match status" value="1"/>
</dbReference>
<dbReference type="AlphaFoldDB" id="A0AAD8VIP2"/>
<dbReference type="InterPro" id="IPR052929">
    <property type="entry name" value="RNase_H-like_EbsB-rel"/>
</dbReference>
<dbReference type="InterPro" id="IPR044730">
    <property type="entry name" value="RNase_H-like_dom_plant"/>
</dbReference>
<dbReference type="InterPro" id="IPR012337">
    <property type="entry name" value="RNaseH-like_sf"/>
</dbReference>
<feature type="region of interest" description="Disordered" evidence="1">
    <location>
        <begin position="1"/>
        <end position="50"/>
    </location>
</feature>
<reference evidence="3" key="1">
    <citation type="submission" date="2023-07" db="EMBL/GenBank/DDBJ databases">
        <title>A chromosome-level genome assembly of Lolium multiflorum.</title>
        <authorList>
            <person name="Chen Y."/>
            <person name="Copetti D."/>
            <person name="Kolliker R."/>
            <person name="Studer B."/>
        </authorList>
    </citation>
    <scope>NUCLEOTIDE SEQUENCE</scope>
    <source>
        <strain evidence="3">02402/16</strain>
        <tissue evidence="3">Leaf</tissue>
    </source>
</reference>
<keyword evidence="4" id="KW-1185">Reference proteome</keyword>
<gene>
    <name evidence="3" type="ORF">QYE76_029841</name>
</gene>